<dbReference type="AlphaFoldDB" id="A0A9E7KV41"/>
<gene>
    <name evidence="1" type="ORF">MUK42_35026</name>
</gene>
<proteinExistence type="predicted"/>
<keyword evidence="2" id="KW-1185">Reference proteome</keyword>
<accession>A0A9E7KV41</accession>
<sequence length="80" mass="8733">MEDPRILAAGGRILFCPSLVYNVVGKGRKLRSDCGMRPSVYTLGCCAISNDVPRLQQLGIREDLGGQRHLLQANTEFVAS</sequence>
<protein>
    <submittedName>
        <fullName evidence="1">Uncharacterized protein</fullName>
    </submittedName>
</protein>
<dbReference type="EMBL" id="CP097510">
    <property type="protein sequence ID" value="URE35258.1"/>
    <property type="molecule type" value="Genomic_DNA"/>
</dbReference>
<dbReference type="OrthoDB" id="273181at2759"/>
<evidence type="ECO:0000313" key="2">
    <source>
        <dbReference type="Proteomes" id="UP001055439"/>
    </source>
</evidence>
<organism evidence="1 2">
    <name type="scientific">Musa troglodytarum</name>
    <name type="common">fe'i banana</name>
    <dbReference type="NCBI Taxonomy" id="320322"/>
    <lineage>
        <taxon>Eukaryota</taxon>
        <taxon>Viridiplantae</taxon>
        <taxon>Streptophyta</taxon>
        <taxon>Embryophyta</taxon>
        <taxon>Tracheophyta</taxon>
        <taxon>Spermatophyta</taxon>
        <taxon>Magnoliopsida</taxon>
        <taxon>Liliopsida</taxon>
        <taxon>Zingiberales</taxon>
        <taxon>Musaceae</taxon>
        <taxon>Musa</taxon>
    </lineage>
</organism>
<evidence type="ECO:0000313" key="1">
    <source>
        <dbReference type="EMBL" id="URE35258.1"/>
    </source>
</evidence>
<reference evidence="1" key="1">
    <citation type="submission" date="2022-05" db="EMBL/GenBank/DDBJ databases">
        <title>The Musa troglodytarum L. genome provides insights into the mechanism of non-climacteric behaviour and enrichment of carotenoids.</title>
        <authorList>
            <person name="Wang J."/>
        </authorList>
    </citation>
    <scope>NUCLEOTIDE SEQUENCE</scope>
    <source>
        <tissue evidence="1">Leaf</tissue>
    </source>
</reference>
<name>A0A9E7KV41_9LILI</name>
<dbReference type="Proteomes" id="UP001055439">
    <property type="component" value="Chromosome 8"/>
</dbReference>